<evidence type="ECO:0000256" key="1">
    <source>
        <dbReference type="SAM" id="Phobius"/>
    </source>
</evidence>
<proteinExistence type="predicted"/>
<evidence type="ECO:0000313" key="2">
    <source>
        <dbReference type="EMBL" id="VDN23466.1"/>
    </source>
</evidence>
<feature type="transmembrane region" description="Helical" evidence="1">
    <location>
        <begin position="131"/>
        <end position="150"/>
    </location>
</feature>
<dbReference type="OrthoDB" id="5792659at2759"/>
<evidence type="ECO:0000313" key="3">
    <source>
        <dbReference type="Proteomes" id="UP000271098"/>
    </source>
</evidence>
<dbReference type="Proteomes" id="UP000271098">
    <property type="component" value="Unassembled WGS sequence"/>
</dbReference>
<keyword evidence="3" id="KW-1185">Reference proteome</keyword>
<dbReference type="AlphaFoldDB" id="A0A183DZA6"/>
<dbReference type="EMBL" id="UYRT01080833">
    <property type="protein sequence ID" value="VDN23466.1"/>
    <property type="molecule type" value="Genomic_DNA"/>
</dbReference>
<sequence>MKHGICLNMLMKIIPWLPKFFGLDSCKEAQREKRDCKCIWQETIHKPHHRGKLTRIQEAKFDRQEITDTEKVRGRRHDYGSNDDKKDEVGFKSTTNFFLSLMRKGQCKQLLKPSPQKEVGERFFRVKHPQAVISLMLIAACFFGHLSLGVSGGNARSKGLFEGFYAIEKIYVCDRDQMSESGNEELNKLSKLRHKAYSGYVTAFQLCYGPVS</sequence>
<keyword evidence="1" id="KW-0472">Membrane</keyword>
<reference evidence="2 3" key="2">
    <citation type="submission" date="2018-11" db="EMBL/GenBank/DDBJ databases">
        <authorList>
            <consortium name="Pathogen Informatics"/>
        </authorList>
    </citation>
    <scope>NUCLEOTIDE SEQUENCE [LARGE SCALE GENOMIC DNA]</scope>
</reference>
<name>A0A183DZA6_9BILA</name>
<keyword evidence="1" id="KW-1133">Transmembrane helix</keyword>
<evidence type="ECO:0000313" key="4">
    <source>
        <dbReference type="WBParaSite" id="GPUH_0001406201-mRNA-1"/>
    </source>
</evidence>
<dbReference type="WBParaSite" id="GPUH_0001406201-mRNA-1">
    <property type="protein sequence ID" value="GPUH_0001406201-mRNA-1"/>
    <property type="gene ID" value="GPUH_0001406201"/>
</dbReference>
<protein>
    <submittedName>
        <fullName evidence="2 4">Uncharacterized protein</fullName>
    </submittedName>
</protein>
<organism evidence="4">
    <name type="scientific">Gongylonema pulchrum</name>
    <dbReference type="NCBI Taxonomy" id="637853"/>
    <lineage>
        <taxon>Eukaryota</taxon>
        <taxon>Metazoa</taxon>
        <taxon>Ecdysozoa</taxon>
        <taxon>Nematoda</taxon>
        <taxon>Chromadorea</taxon>
        <taxon>Rhabditida</taxon>
        <taxon>Spirurina</taxon>
        <taxon>Spiruromorpha</taxon>
        <taxon>Spiruroidea</taxon>
        <taxon>Gongylonematidae</taxon>
        <taxon>Gongylonema</taxon>
    </lineage>
</organism>
<accession>A0A183DZA6</accession>
<gene>
    <name evidence="2" type="ORF">GPUH_LOCUS14047</name>
</gene>
<keyword evidence="1" id="KW-0812">Transmembrane</keyword>
<reference evidence="4" key="1">
    <citation type="submission" date="2016-06" db="UniProtKB">
        <authorList>
            <consortium name="WormBaseParasite"/>
        </authorList>
    </citation>
    <scope>IDENTIFICATION</scope>
</reference>